<dbReference type="SUPFAM" id="SSF51905">
    <property type="entry name" value="FAD/NAD(P)-binding domain"/>
    <property type="match status" value="1"/>
</dbReference>
<dbReference type="GO" id="GO:0044550">
    <property type="term" value="P:secondary metabolite biosynthetic process"/>
    <property type="evidence" value="ECO:0007669"/>
    <property type="project" value="TreeGrafter"/>
</dbReference>
<dbReference type="SUPFAM" id="SSF54373">
    <property type="entry name" value="FAD-linked reductases, C-terminal domain"/>
    <property type="match status" value="1"/>
</dbReference>
<dbReference type="PANTHER" id="PTHR46720:SF3">
    <property type="entry name" value="FAD-BINDING DOMAIN-CONTAINING PROTEIN-RELATED"/>
    <property type="match status" value="1"/>
</dbReference>
<feature type="region of interest" description="Disordered" evidence="4">
    <location>
        <begin position="1"/>
        <end position="23"/>
    </location>
</feature>
<reference evidence="6 7" key="1">
    <citation type="submission" date="2015-01" db="EMBL/GenBank/DDBJ databases">
        <title>The Genome Sequence of Cladophialophora immunda CBS83496.</title>
        <authorList>
            <consortium name="The Broad Institute Genomics Platform"/>
            <person name="Cuomo C."/>
            <person name="de Hoog S."/>
            <person name="Gorbushina A."/>
            <person name="Stielow B."/>
            <person name="Teixiera M."/>
            <person name="Abouelleil A."/>
            <person name="Chapman S.B."/>
            <person name="Priest M."/>
            <person name="Young S.K."/>
            <person name="Wortman J."/>
            <person name="Nusbaum C."/>
            <person name="Birren B."/>
        </authorList>
    </citation>
    <scope>NUCLEOTIDE SEQUENCE [LARGE SCALE GENOMIC DNA]</scope>
    <source>
        <strain evidence="6 7">CBS 83496</strain>
    </source>
</reference>
<dbReference type="FunFam" id="3.50.50.60:FF:000153">
    <property type="entry name" value="Salicylate hydroxylase, putative"/>
    <property type="match status" value="1"/>
</dbReference>
<dbReference type="GO" id="GO:0016491">
    <property type="term" value="F:oxidoreductase activity"/>
    <property type="evidence" value="ECO:0007669"/>
    <property type="project" value="UniProtKB-KW"/>
</dbReference>
<dbReference type="AlphaFoldDB" id="A0A0D2BU63"/>
<name>A0A0D2BU63_9EURO</name>
<dbReference type="PANTHER" id="PTHR46720">
    <property type="entry name" value="HYDROXYLASE, PUTATIVE (AFU_ORTHOLOGUE AFUA_3G01460)-RELATED"/>
    <property type="match status" value="1"/>
</dbReference>
<keyword evidence="2" id="KW-0274">FAD</keyword>
<dbReference type="VEuPathDB" id="FungiDB:PV07_10876"/>
<dbReference type="GeneID" id="27350070"/>
<accession>A0A0D2BU63</accession>
<dbReference type="RefSeq" id="XP_016242809.1">
    <property type="nucleotide sequence ID" value="XM_016398247.1"/>
</dbReference>
<dbReference type="STRING" id="569365.A0A0D2BU63"/>
<dbReference type="InterPro" id="IPR051104">
    <property type="entry name" value="FAD_monoxygenase"/>
</dbReference>
<gene>
    <name evidence="6" type="ORF">PV07_10876</name>
</gene>
<dbReference type="EMBL" id="KN847046">
    <property type="protein sequence ID" value="KIW22593.1"/>
    <property type="molecule type" value="Genomic_DNA"/>
</dbReference>
<dbReference type="GO" id="GO:0071949">
    <property type="term" value="F:FAD binding"/>
    <property type="evidence" value="ECO:0007669"/>
    <property type="project" value="InterPro"/>
</dbReference>
<protein>
    <recommendedName>
        <fullName evidence="5">FAD-binding domain-containing protein</fullName>
    </recommendedName>
</protein>
<evidence type="ECO:0000259" key="5">
    <source>
        <dbReference type="Pfam" id="PF01494"/>
    </source>
</evidence>
<evidence type="ECO:0000256" key="2">
    <source>
        <dbReference type="ARBA" id="ARBA00022827"/>
    </source>
</evidence>
<evidence type="ECO:0000256" key="3">
    <source>
        <dbReference type="ARBA" id="ARBA00023002"/>
    </source>
</evidence>
<sequence>MPPAERLSRITKHLKTPQTKSSKMPASKNFEIAIIGGGIAGVTLAIALYHRQIPVTIYEQAPQFGEIGAGVSFSPNAVQAMKLCHDGVYEAFEKVCTRNVWPEKKYVWFDYLDGYTGPNPGQERQDIAFSIKNSLGQNGVHRAHYLDEIVKLVPKEIARFGKKLANITENETSGKLVMKFEDGSTAEADAVIGCDGIKSRVRQIIVGKDHPSAQPSYTHKYAYRGLARMEDAIEAVGEELAMNACMHMGPDGHVLTFPVNHGKTLNIVAFRTSPEDWPDSQRLTRPAKREEALRDFSEYGSNVIKLLNLTKPDLDVWAIFDLGDNPVPTFHKGRTCIVGDAAHATSPHHGAGAGFCIEDSAVLAALLSDELVQSPSDLDAVFATFTARRKERGQWLVQSSRWIGDCYEWRAEGIGRDFAKIEREINERNGIIANVDVDEMCREAKEELERRLGA</sequence>
<evidence type="ECO:0000313" key="6">
    <source>
        <dbReference type="EMBL" id="KIW22593.1"/>
    </source>
</evidence>
<evidence type="ECO:0000313" key="7">
    <source>
        <dbReference type="Proteomes" id="UP000054466"/>
    </source>
</evidence>
<dbReference type="HOGENOM" id="CLU_009665_6_3_1"/>
<keyword evidence="7" id="KW-1185">Reference proteome</keyword>
<evidence type="ECO:0000256" key="1">
    <source>
        <dbReference type="ARBA" id="ARBA00022630"/>
    </source>
</evidence>
<dbReference type="InterPro" id="IPR002938">
    <property type="entry name" value="FAD-bd"/>
</dbReference>
<dbReference type="InterPro" id="IPR036188">
    <property type="entry name" value="FAD/NAD-bd_sf"/>
</dbReference>
<feature type="domain" description="FAD-binding" evidence="5">
    <location>
        <begin position="31"/>
        <end position="399"/>
    </location>
</feature>
<proteinExistence type="predicted"/>
<dbReference type="OrthoDB" id="417877at2759"/>
<dbReference type="Gene3D" id="3.50.50.60">
    <property type="entry name" value="FAD/NAD(P)-binding domain"/>
    <property type="match status" value="1"/>
</dbReference>
<evidence type="ECO:0000256" key="4">
    <source>
        <dbReference type="SAM" id="MobiDB-lite"/>
    </source>
</evidence>
<keyword evidence="3" id="KW-0560">Oxidoreductase</keyword>
<keyword evidence="1" id="KW-0285">Flavoprotein</keyword>
<dbReference type="Pfam" id="PF01494">
    <property type="entry name" value="FAD_binding_3"/>
    <property type="match status" value="1"/>
</dbReference>
<dbReference type="PRINTS" id="PR00420">
    <property type="entry name" value="RNGMNOXGNASE"/>
</dbReference>
<organism evidence="6 7">
    <name type="scientific">Cladophialophora immunda</name>
    <dbReference type="NCBI Taxonomy" id="569365"/>
    <lineage>
        <taxon>Eukaryota</taxon>
        <taxon>Fungi</taxon>
        <taxon>Dikarya</taxon>
        <taxon>Ascomycota</taxon>
        <taxon>Pezizomycotina</taxon>
        <taxon>Eurotiomycetes</taxon>
        <taxon>Chaetothyriomycetidae</taxon>
        <taxon>Chaetothyriales</taxon>
        <taxon>Herpotrichiellaceae</taxon>
        <taxon>Cladophialophora</taxon>
    </lineage>
</organism>
<dbReference type="Proteomes" id="UP000054466">
    <property type="component" value="Unassembled WGS sequence"/>
</dbReference>